<evidence type="ECO:0000256" key="12">
    <source>
        <dbReference type="ARBA" id="ARBA00023303"/>
    </source>
</evidence>
<evidence type="ECO:0000256" key="7">
    <source>
        <dbReference type="ARBA" id="ARBA00022882"/>
    </source>
</evidence>
<keyword evidence="7" id="KW-0851">Voltage-gated channel</keyword>
<dbReference type="PANTHER" id="PTHR45628:SF7">
    <property type="entry name" value="VOLTAGE-DEPENDENT CALCIUM CHANNEL TYPE A SUBUNIT ALPHA-1"/>
    <property type="match status" value="1"/>
</dbReference>
<dbReference type="GO" id="GO:0098703">
    <property type="term" value="P:calcium ion import across plasma membrane"/>
    <property type="evidence" value="ECO:0007669"/>
    <property type="project" value="TreeGrafter"/>
</dbReference>
<evidence type="ECO:0000256" key="11">
    <source>
        <dbReference type="ARBA" id="ARBA00023180"/>
    </source>
</evidence>
<comment type="caution">
    <text evidence="15">The sequence shown here is derived from an EMBL/GenBank/DDBJ whole genome shotgun (WGS) entry which is preliminary data.</text>
</comment>
<gene>
    <name evidence="15" type="ORF">GPECTOR_28g775</name>
</gene>
<dbReference type="PANTHER" id="PTHR45628">
    <property type="entry name" value="VOLTAGE-DEPENDENT CALCIUM CHANNEL TYPE A SUBUNIT ALPHA-1"/>
    <property type="match status" value="1"/>
</dbReference>
<keyword evidence="8 13" id="KW-1133">Transmembrane helix</keyword>
<comment type="subcellular location">
    <subcellularLocation>
        <location evidence="1">Membrane</location>
        <topology evidence="1">Multi-pass membrane protein</topology>
    </subcellularLocation>
</comment>
<evidence type="ECO:0000256" key="13">
    <source>
        <dbReference type="SAM" id="Phobius"/>
    </source>
</evidence>
<dbReference type="SUPFAM" id="SSF81324">
    <property type="entry name" value="Voltage-gated potassium channels"/>
    <property type="match status" value="1"/>
</dbReference>
<evidence type="ECO:0000256" key="8">
    <source>
        <dbReference type="ARBA" id="ARBA00022989"/>
    </source>
</evidence>
<sequence>MAWARVRELVDESRDGDYAPRALLLFSLRNPLRRLALFLTGHPYYEVFTMLLIAASCTTLAMDSSRQGFADTHLGRTLQYLEYGWAGTMCIEIIMRIIARGLVFYRTAFLRSGWGLLDVLVVALGFLNLLPGASNYSAVRAFRVLRPLRAVARVPKLRVGRGGGHGGR</sequence>
<evidence type="ECO:0000256" key="6">
    <source>
        <dbReference type="ARBA" id="ARBA00022837"/>
    </source>
</evidence>
<keyword evidence="2" id="KW-0813">Transport</keyword>
<keyword evidence="5 13" id="KW-0812">Transmembrane</keyword>
<dbReference type="InterPro" id="IPR050599">
    <property type="entry name" value="VDCC_alpha-1_subunit"/>
</dbReference>
<evidence type="ECO:0000256" key="3">
    <source>
        <dbReference type="ARBA" id="ARBA00022568"/>
    </source>
</evidence>
<evidence type="ECO:0000256" key="2">
    <source>
        <dbReference type="ARBA" id="ARBA00022448"/>
    </source>
</evidence>
<keyword evidence="11" id="KW-0325">Glycoprotein</keyword>
<dbReference type="Gene3D" id="1.20.120.350">
    <property type="entry name" value="Voltage-gated potassium channels. Chain C"/>
    <property type="match status" value="1"/>
</dbReference>
<evidence type="ECO:0000313" key="15">
    <source>
        <dbReference type="EMBL" id="KXZ48368.1"/>
    </source>
</evidence>
<dbReference type="InterPro" id="IPR005821">
    <property type="entry name" value="Ion_trans_dom"/>
</dbReference>
<keyword evidence="9" id="KW-0406">Ion transport</keyword>
<feature type="domain" description="Ion transport" evidence="14">
    <location>
        <begin position="42"/>
        <end position="159"/>
    </location>
</feature>
<evidence type="ECO:0000256" key="5">
    <source>
        <dbReference type="ARBA" id="ARBA00022692"/>
    </source>
</evidence>
<name>A0A150GEX2_GONPE</name>
<dbReference type="AlphaFoldDB" id="A0A150GEX2"/>
<evidence type="ECO:0000256" key="9">
    <source>
        <dbReference type="ARBA" id="ARBA00023065"/>
    </source>
</evidence>
<evidence type="ECO:0000256" key="1">
    <source>
        <dbReference type="ARBA" id="ARBA00004141"/>
    </source>
</evidence>
<dbReference type="EMBL" id="LSYV01000029">
    <property type="protein sequence ID" value="KXZ48368.1"/>
    <property type="molecule type" value="Genomic_DNA"/>
</dbReference>
<dbReference type="OrthoDB" id="416585at2759"/>
<accession>A0A150GEX2</accession>
<protein>
    <recommendedName>
        <fullName evidence="14">Ion transport domain-containing protein</fullName>
    </recommendedName>
</protein>
<proteinExistence type="predicted"/>
<keyword evidence="6" id="KW-0106">Calcium</keyword>
<reference evidence="16" key="1">
    <citation type="journal article" date="2016" name="Nat. Commun.">
        <title>The Gonium pectorale genome demonstrates co-option of cell cycle regulation during the evolution of multicellularity.</title>
        <authorList>
            <person name="Hanschen E.R."/>
            <person name="Marriage T.N."/>
            <person name="Ferris P.J."/>
            <person name="Hamaji T."/>
            <person name="Toyoda A."/>
            <person name="Fujiyama A."/>
            <person name="Neme R."/>
            <person name="Noguchi H."/>
            <person name="Minakuchi Y."/>
            <person name="Suzuki M."/>
            <person name="Kawai-Toyooka H."/>
            <person name="Smith D.R."/>
            <person name="Sparks H."/>
            <person name="Anderson J."/>
            <person name="Bakaric R."/>
            <person name="Luria V."/>
            <person name="Karger A."/>
            <person name="Kirschner M.W."/>
            <person name="Durand P.M."/>
            <person name="Michod R.E."/>
            <person name="Nozaki H."/>
            <person name="Olson B.J."/>
        </authorList>
    </citation>
    <scope>NUCLEOTIDE SEQUENCE [LARGE SCALE GENOMIC DNA]</scope>
    <source>
        <strain evidence="16">NIES-2863</strain>
    </source>
</reference>
<dbReference type="Pfam" id="PF00520">
    <property type="entry name" value="Ion_trans"/>
    <property type="match status" value="1"/>
</dbReference>
<dbReference type="GO" id="GO:0008331">
    <property type="term" value="F:high voltage-gated calcium channel activity"/>
    <property type="evidence" value="ECO:0007669"/>
    <property type="project" value="TreeGrafter"/>
</dbReference>
<dbReference type="Proteomes" id="UP000075714">
    <property type="component" value="Unassembled WGS sequence"/>
</dbReference>
<organism evidence="15 16">
    <name type="scientific">Gonium pectorale</name>
    <name type="common">Green alga</name>
    <dbReference type="NCBI Taxonomy" id="33097"/>
    <lineage>
        <taxon>Eukaryota</taxon>
        <taxon>Viridiplantae</taxon>
        <taxon>Chlorophyta</taxon>
        <taxon>core chlorophytes</taxon>
        <taxon>Chlorophyceae</taxon>
        <taxon>CS clade</taxon>
        <taxon>Chlamydomonadales</taxon>
        <taxon>Volvocaceae</taxon>
        <taxon>Gonium</taxon>
    </lineage>
</organism>
<evidence type="ECO:0000259" key="14">
    <source>
        <dbReference type="Pfam" id="PF00520"/>
    </source>
</evidence>
<dbReference type="GO" id="GO:0005891">
    <property type="term" value="C:voltage-gated calcium channel complex"/>
    <property type="evidence" value="ECO:0007669"/>
    <property type="project" value="TreeGrafter"/>
</dbReference>
<keyword evidence="10 13" id="KW-0472">Membrane</keyword>
<dbReference type="STRING" id="33097.A0A150GEX2"/>
<evidence type="ECO:0000256" key="10">
    <source>
        <dbReference type="ARBA" id="ARBA00023136"/>
    </source>
</evidence>
<evidence type="ECO:0000313" key="16">
    <source>
        <dbReference type="Proteomes" id="UP000075714"/>
    </source>
</evidence>
<keyword evidence="16" id="KW-1185">Reference proteome</keyword>
<feature type="transmembrane region" description="Helical" evidence="13">
    <location>
        <begin position="83"/>
        <end position="103"/>
    </location>
</feature>
<keyword evidence="12" id="KW-0407">Ion channel</keyword>
<keyword evidence="3" id="KW-0109">Calcium transport</keyword>
<evidence type="ECO:0000256" key="4">
    <source>
        <dbReference type="ARBA" id="ARBA00022673"/>
    </source>
</evidence>
<dbReference type="InterPro" id="IPR027359">
    <property type="entry name" value="Volt_channel_dom_sf"/>
</dbReference>
<feature type="transmembrane region" description="Helical" evidence="13">
    <location>
        <begin position="109"/>
        <end position="130"/>
    </location>
</feature>
<keyword evidence="4" id="KW-0107">Calcium channel</keyword>